<protein>
    <recommendedName>
        <fullName evidence="5">Arginine deiminase</fullName>
        <shortName evidence="5">ADI</shortName>
        <ecNumber evidence="5">3.5.3.6</ecNumber>
    </recommendedName>
    <alternativeName>
        <fullName evidence="5">Arginine dihydrolase</fullName>
        <shortName evidence="5">AD</shortName>
    </alternativeName>
</protein>
<dbReference type="Pfam" id="PF02274">
    <property type="entry name" value="ADI"/>
    <property type="match status" value="1"/>
</dbReference>
<dbReference type="PANTHER" id="PTHR47271:SF2">
    <property type="entry name" value="ARGININE DEIMINASE"/>
    <property type="match status" value="1"/>
</dbReference>
<proteinExistence type="inferred from homology"/>
<evidence type="ECO:0000256" key="6">
    <source>
        <dbReference type="PIRSR" id="PIRSR006356-1"/>
    </source>
</evidence>
<dbReference type="RefSeq" id="WP_149484956.1">
    <property type="nucleotide sequence ID" value="NZ_CP036150.1"/>
</dbReference>
<dbReference type="UniPathway" id="UPA00254">
    <property type="reaction ID" value="UER00364"/>
</dbReference>
<keyword evidence="8" id="KW-1185">Reference proteome</keyword>
<evidence type="ECO:0000313" key="7">
    <source>
        <dbReference type="EMBL" id="QEN06874.1"/>
    </source>
</evidence>
<comment type="similarity">
    <text evidence="2 5">Belongs to the arginine deiminase family.</text>
</comment>
<dbReference type="GO" id="GO:0016990">
    <property type="term" value="F:arginine deiminase activity"/>
    <property type="evidence" value="ECO:0007669"/>
    <property type="project" value="UniProtKB-UniRule"/>
</dbReference>
<dbReference type="PANTHER" id="PTHR47271">
    <property type="entry name" value="ARGININE DEIMINASE"/>
    <property type="match status" value="1"/>
</dbReference>
<name>A0A5C1QJU7_9SPIO</name>
<evidence type="ECO:0000256" key="2">
    <source>
        <dbReference type="ARBA" id="ARBA00010206"/>
    </source>
</evidence>
<dbReference type="NCBIfam" id="NF002381">
    <property type="entry name" value="PRK01388.1"/>
    <property type="match status" value="1"/>
</dbReference>
<reference evidence="7 8" key="1">
    <citation type="submission" date="2019-02" db="EMBL/GenBank/DDBJ databases">
        <title>Complete Genome Sequence and Methylome Analysis of free living Spirochaetas.</title>
        <authorList>
            <person name="Fomenkov A."/>
            <person name="Dubinina G."/>
            <person name="Leshcheva N."/>
            <person name="Mikheeva N."/>
            <person name="Grabovich M."/>
            <person name="Vincze T."/>
            <person name="Roberts R.J."/>
        </authorList>
    </citation>
    <scope>NUCLEOTIDE SEQUENCE [LARGE SCALE GENOMIC DNA]</scope>
    <source>
        <strain evidence="7 8">K2</strain>
    </source>
</reference>
<dbReference type="Gene3D" id="1.10.3930.10">
    <property type="entry name" value="Arginine deiminase"/>
    <property type="match status" value="1"/>
</dbReference>
<dbReference type="GO" id="GO:0019546">
    <property type="term" value="P:L-arginine deiminase pathway"/>
    <property type="evidence" value="ECO:0007669"/>
    <property type="project" value="TreeGrafter"/>
</dbReference>
<dbReference type="PRINTS" id="PR01466">
    <property type="entry name" value="ARGDEIMINASE"/>
</dbReference>
<keyword evidence="3 5" id="KW-0378">Hydrolase</keyword>
<dbReference type="KEGG" id="ock:EXM22_02270"/>
<dbReference type="GO" id="GO:0005737">
    <property type="term" value="C:cytoplasm"/>
    <property type="evidence" value="ECO:0007669"/>
    <property type="project" value="UniProtKB-SubCell"/>
</dbReference>
<dbReference type="SUPFAM" id="SSF55909">
    <property type="entry name" value="Pentein"/>
    <property type="match status" value="1"/>
</dbReference>
<dbReference type="AlphaFoldDB" id="A0A5C1QJU7"/>
<evidence type="ECO:0000313" key="8">
    <source>
        <dbReference type="Proteomes" id="UP000324209"/>
    </source>
</evidence>
<dbReference type="EC" id="3.5.3.6" evidence="5"/>
<evidence type="ECO:0000256" key="3">
    <source>
        <dbReference type="ARBA" id="ARBA00022801"/>
    </source>
</evidence>
<comment type="subcellular location">
    <subcellularLocation>
        <location evidence="5">Cytoplasm</location>
    </subcellularLocation>
</comment>
<comment type="pathway">
    <text evidence="1 5">Amino-acid degradation; L-arginine degradation via ADI pathway; carbamoyl phosphate from L-arginine: step 1/2.</text>
</comment>
<dbReference type="EMBL" id="CP036150">
    <property type="protein sequence ID" value="QEN06874.1"/>
    <property type="molecule type" value="Genomic_DNA"/>
</dbReference>
<organism evidence="7 8">
    <name type="scientific">Oceanispirochaeta crateris</name>
    <dbReference type="NCBI Taxonomy" id="2518645"/>
    <lineage>
        <taxon>Bacteria</taxon>
        <taxon>Pseudomonadati</taxon>
        <taxon>Spirochaetota</taxon>
        <taxon>Spirochaetia</taxon>
        <taxon>Spirochaetales</taxon>
        <taxon>Spirochaetaceae</taxon>
        <taxon>Oceanispirochaeta</taxon>
    </lineage>
</organism>
<dbReference type="Gene3D" id="3.75.10.10">
    <property type="entry name" value="L-arginine/glycine Amidinotransferase, Chain A"/>
    <property type="match status" value="1"/>
</dbReference>
<comment type="catalytic activity">
    <reaction evidence="4 5">
        <text>L-arginine + H2O = L-citrulline + NH4(+)</text>
        <dbReference type="Rhea" id="RHEA:19597"/>
        <dbReference type="ChEBI" id="CHEBI:15377"/>
        <dbReference type="ChEBI" id="CHEBI:28938"/>
        <dbReference type="ChEBI" id="CHEBI:32682"/>
        <dbReference type="ChEBI" id="CHEBI:57743"/>
        <dbReference type="EC" id="3.5.3.6"/>
    </reaction>
</comment>
<dbReference type="Proteomes" id="UP000324209">
    <property type="component" value="Chromosome"/>
</dbReference>
<dbReference type="InterPro" id="IPR003876">
    <property type="entry name" value="Arg_deiminase"/>
</dbReference>
<evidence type="ECO:0000256" key="4">
    <source>
        <dbReference type="ARBA" id="ARBA00049429"/>
    </source>
</evidence>
<dbReference type="OrthoDB" id="9807502at2"/>
<evidence type="ECO:0000256" key="1">
    <source>
        <dbReference type="ARBA" id="ARBA00005213"/>
    </source>
</evidence>
<accession>A0A5C1QJU7</accession>
<sequence>MTTLPFYNVNSEVGKLESVLLHRPGKELERLTPQSLEELLFDDIPWLGRMQEEHDMFADVLRSRGCQVFYYDRLLEKILEDESVKKEMVEELSVLTGFGRLKEKDAILEHLLSRTPAALTEILIAGLHKSEISYKEDHRSLSYYIADEYPFYINPLPNLYFTRDPGAVIGNGISINSMKTSARNRETMILSYINRHHEKINCHEVPQWYGYHQNEPIEGGDILVLSKSVLAIGCSARSSAVAIEKLAENLFKSNSSIEEVLVIQIPFKRAYMHLDTVFTMLDRDKFTIFPGIENDIKVFSLKNSLKKAGSLKITARTDLNKALCKALKLNQVLIIPSGGGDKITAAREQWNDSTNTLAISPGTVVTYRRNTASNDSLRENGVEVVEIEGSELVRGRGGPRCMSMPLRRTDLD</sequence>
<dbReference type="HAMAP" id="MF_00242">
    <property type="entry name" value="Arg_deiminase"/>
    <property type="match status" value="1"/>
</dbReference>
<gene>
    <name evidence="5" type="primary">arcA</name>
    <name evidence="7" type="ORF">EXM22_02270</name>
</gene>
<feature type="active site" description="Amidino-cysteine intermediate" evidence="5 6">
    <location>
        <position position="401"/>
    </location>
</feature>
<evidence type="ECO:0000256" key="5">
    <source>
        <dbReference type="HAMAP-Rule" id="MF_00242"/>
    </source>
</evidence>
<keyword evidence="5" id="KW-0963">Cytoplasm</keyword>
<keyword evidence="5" id="KW-0056">Arginine metabolism</keyword>
<dbReference type="PIRSF" id="PIRSF006356">
    <property type="entry name" value="Arg_deiminase"/>
    <property type="match status" value="1"/>
</dbReference>